<dbReference type="GO" id="GO:0035861">
    <property type="term" value="C:site of double-strand break"/>
    <property type="evidence" value="ECO:0007669"/>
    <property type="project" value="TreeGrafter"/>
</dbReference>
<dbReference type="Pfam" id="PF15793">
    <property type="entry name" value="SHLD2_C"/>
    <property type="match status" value="1"/>
</dbReference>
<comment type="caution">
    <text evidence="5">The sequence shown here is derived from an EMBL/GenBank/DDBJ whole genome shotgun (WGS) entry which is preliminary data.</text>
</comment>
<feature type="domain" description="Shieldin complex subunit 2 first OB fold" evidence="3">
    <location>
        <begin position="200"/>
        <end position="326"/>
    </location>
</feature>
<evidence type="ECO:0000313" key="5">
    <source>
        <dbReference type="EMBL" id="CAK6979800.1"/>
    </source>
</evidence>
<feature type="region of interest" description="Disordered" evidence="1">
    <location>
        <begin position="154"/>
        <end position="197"/>
    </location>
</feature>
<keyword evidence="6" id="KW-1185">Reference proteome</keyword>
<evidence type="ECO:0000256" key="1">
    <source>
        <dbReference type="SAM" id="MobiDB-lite"/>
    </source>
</evidence>
<dbReference type="InterPro" id="IPR031589">
    <property type="entry name" value="SHLD2_C"/>
</dbReference>
<reference evidence="5 6" key="1">
    <citation type="submission" date="2024-01" db="EMBL/GenBank/DDBJ databases">
        <authorList>
            <person name="Alioto T."/>
            <person name="Alioto T."/>
            <person name="Gomez Garrido J."/>
        </authorList>
    </citation>
    <scope>NUCLEOTIDE SEQUENCE [LARGE SCALE GENOMIC DNA]</scope>
</reference>
<evidence type="ECO:0000259" key="3">
    <source>
        <dbReference type="Pfam" id="PF21669"/>
    </source>
</evidence>
<dbReference type="AlphaFoldDB" id="A0AAV1Q8C2"/>
<evidence type="ECO:0000259" key="2">
    <source>
        <dbReference type="Pfam" id="PF15793"/>
    </source>
</evidence>
<dbReference type="InterPro" id="IPR053944">
    <property type="entry name" value="SHLD2_OB2"/>
</dbReference>
<dbReference type="PANTHER" id="PTHR14495">
    <property type="entry name" value="SHIELDIN COMPLEX SUBUNIT 2"/>
    <property type="match status" value="1"/>
</dbReference>
<feature type="domain" description="Shieldin complex subunit 2 C-terminal" evidence="2">
    <location>
        <begin position="495"/>
        <end position="661"/>
    </location>
</feature>
<feature type="compositionally biased region" description="Low complexity" evidence="1">
    <location>
        <begin position="154"/>
        <end position="176"/>
    </location>
</feature>
<gene>
    <name evidence="5" type="ORF">FSCOSCO3_A004961</name>
</gene>
<dbReference type="InterPro" id="IPR049507">
    <property type="entry name" value="SHLD2_OB1"/>
</dbReference>
<dbReference type="GO" id="GO:0010569">
    <property type="term" value="P:regulation of double-strand break repair via homologous recombination"/>
    <property type="evidence" value="ECO:0007669"/>
    <property type="project" value="TreeGrafter"/>
</dbReference>
<dbReference type="PANTHER" id="PTHR14495:SF2">
    <property type="entry name" value="SHIELDIN COMPLEX SUBUNIT 2"/>
    <property type="match status" value="1"/>
</dbReference>
<evidence type="ECO:0000313" key="6">
    <source>
        <dbReference type="Proteomes" id="UP001314229"/>
    </source>
</evidence>
<dbReference type="InterPro" id="IPR029715">
    <property type="entry name" value="FAM35A"/>
</dbReference>
<feature type="domain" description="Shieldin complex subunit 2 second OB fold" evidence="4">
    <location>
        <begin position="359"/>
        <end position="438"/>
    </location>
</feature>
<dbReference type="GO" id="GO:0005634">
    <property type="term" value="C:nucleus"/>
    <property type="evidence" value="ECO:0007669"/>
    <property type="project" value="TreeGrafter"/>
</dbReference>
<organism evidence="5 6">
    <name type="scientific">Scomber scombrus</name>
    <name type="common">Atlantic mackerel</name>
    <name type="synonym">Scomber vernalis</name>
    <dbReference type="NCBI Taxonomy" id="13677"/>
    <lineage>
        <taxon>Eukaryota</taxon>
        <taxon>Metazoa</taxon>
        <taxon>Chordata</taxon>
        <taxon>Craniata</taxon>
        <taxon>Vertebrata</taxon>
        <taxon>Euteleostomi</taxon>
        <taxon>Actinopterygii</taxon>
        <taxon>Neopterygii</taxon>
        <taxon>Teleostei</taxon>
        <taxon>Neoteleostei</taxon>
        <taxon>Acanthomorphata</taxon>
        <taxon>Pelagiaria</taxon>
        <taxon>Scombriformes</taxon>
        <taxon>Scombridae</taxon>
        <taxon>Scomber</taxon>
    </lineage>
</organism>
<sequence length="667" mass="72347">MITSLEADWTMCDRRRTHVFLGAPPPPCELGGSAAGAPPTAGPSPTGWTHLELTWQEAHLRPAADEEADRSTKTQSSVQEYLDHCFPGREPGPGPEPEPGYGPPAEHLVQDPSVQTHFLSTWTLSQVLVLRGSPVPPQLPRPPLRVQEGGVVMETTTEGTPGSPAPTTGPLAQPTGPRAPPTGPRAPTNGPLAPTTRPQGAPTLLAHCEGGGRYSVLVAVVHPCYLKEVQVKAGSLVPLASIVVTDQSAADRKLLLWRRAAFWVLTVSPGDILLITELQVREDRWRAETVLQSTFRSKLLNLGPIAGSAPPAAPQQVDPCALSSLCGFLQEQRPLLVSLPRCPPQDLNRLPYATLRSLQVNTLVHALLRVTHTHTVWSGGAESGFQHQTVVTVEQPGGQQGALLLWGAAVDWLPKFNRDRAVVWDVRFLLVREGLTSDLPELHSTPWSSVRSLDPADPRAQDWTRTSRTRTSSSLELDLHTLLSQRYCGEVDLSVQVVSFQFQDSPPSQNAQRQVLDGCTPLADIVAALTDDITYTGCGRCGGELDTDANGIYCPCYPCLPHTAVRRYYRPAVLTVRGGGCSQVCVQVPPVPLQNILNVPPDQLHRSSAPGSQVKLLQVAAERIRILFLPTETVIITVRSHFLCDENSVPITQDFTLLDLQFPPDSL</sequence>
<dbReference type="EMBL" id="CAWUFR010000614">
    <property type="protein sequence ID" value="CAK6979800.1"/>
    <property type="molecule type" value="Genomic_DNA"/>
</dbReference>
<evidence type="ECO:0000259" key="4">
    <source>
        <dbReference type="Pfam" id="PF22779"/>
    </source>
</evidence>
<dbReference type="Proteomes" id="UP001314229">
    <property type="component" value="Unassembled WGS sequence"/>
</dbReference>
<proteinExistence type="predicted"/>
<dbReference type="Pfam" id="PF22779">
    <property type="entry name" value="OB_SHLD2_2nd"/>
    <property type="match status" value="1"/>
</dbReference>
<dbReference type="Pfam" id="PF21669">
    <property type="entry name" value="SHLD2_OB1"/>
    <property type="match status" value="1"/>
</dbReference>
<feature type="compositionally biased region" description="Pro residues" evidence="1">
    <location>
        <begin position="90"/>
        <end position="102"/>
    </location>
</feature>
<name>A0AAV1Q8C2_SCOSC</name>
<protein>
    <submittedName>
        <fullName evidence="5">Shieldin complex subunit 2, partial</fullName>
    </submittedName>
</protein>
<accession>A0AAV1Q8C2</accession>
<feature type="region of interest" description="Disordered" evidence="1">
    <location>
        <begin position="83"/>
        <end position="108"/>
    </location>
</feature>